<dbReference type="PROSITE" id="PS51642">
    <property type="entry name" value="HEMOPEXIN_2"/>
    <property type="match status" value="3"/>
</dbReference>
<dbReference type="InterPro" id="IPR036375">
    <property type="entry name" value="Hemopexin-like_dom_sf"/>
</dbReference>
<dbReference type="Ensembl" id="ENSCABT00000010371.1">
    <property type="protein sequence ID" value="ENSCABP00000009453.1"/>
    <property type="gene ID" value="ENSCABG00000007021.1"/>
</dbReference>
<evidence type="ECO:0000256" key="5">
    <source>
        <dbReference type="ARBA" id="ARBA00022737"/>
    </source>
</evidence>
<proteinExistence type="inferred from homology"/>
<feature type="binding site" evidence="13">
    <location>
        <position position="326"/>
    </location>
    <ligand>
        <name>Ca(2+)</name>
        <dbReference type="ChEBI" id="CHEBI:29108"/>
        <label>4</label>
    </ligand>
</feature>
<dbReference type="SUPFAM" id="SSF47090">
    <property type="entry name" value="PGBD-like"/>
    <property type="match status" value="1"/>
</dbReference>
<evidence type="ECO:0000256" key="4">
    <source>
        <dbReference type="ARBA" id="ARBA00022729"/>
    </source>
</evidence>
<dbReference type="GO" id="GO:0030198">
    <property type="term" value="P:extracellular matrix organization"/>
    <property type="evidence" value="ECO:0007669"/>
    <property type="project" value="TreeGrafter"/>
</dbReference>
<dbReference type="GeneTree" id="ENSGT00940000158593"/>
<comment type="cofactor">
    <cofactor evidence="13">
        <name>Ca(2+)</name>
        <dbReference type="ChEBI" id="CHEBI:29108"/>
    </cofactor>
    <text evidence="13">Can bind about 5 Ca(2+) ions per subunit.</text>
</comment>
<comment type="cofactor">
    <cofactor evidence="13">
        <name>Zn(2+)</name>
        <dbReference type="ChEBI" id="CHEBI:29105"/>
    </cofactor>
    <text evidence="13">Binds 2 Zn(2+) ions per subunit.</text>
</comment>
<evidence type="ECO:0000313" key="18">
    <source>
        <dbReference type="Ensembl" id="ENSCABP00000009453.1"/>
    </source>
</evidence>
<feature type="binding site" evidence="13">
    <location>
        <position position="212"/>
    </location>
    <ligand>
        <name>Zn(2+)</name>
        <dbReference type="ChEBI" id="CHEBI:29105"/>
        <label>2</label>
        <note>catalytic</note>
    </ligand>
</feature>
<evidence type="ECO:0000256" key="15">
    <source>
        <dbReference type="PROSITE-ProRule" id="PRU01011"/>
    </source>
</evidence>
<dbReference type="SMART" id="SM00120">
    <property type="entry name" value="HX"/>
    <property type="match status" value="4"/>
</dbReference>
<dbReference type="CDD" id="cd04278">
    <property type="entry name" value="ZnMc_MMP"/>
    <property type="match status" value="1"/>
</dbReference>
<evidence type="ECO:0000256" key="11">
    <source>
        <dbReference type="ARBA" id="ARBA00023157"/>
    </source>
</evidence>
<dbReference type="AlphaFoldDB" id="A0A8C0GMN2"/>
<gene>
    <name evidence="18" type="primary">MMP19</name>
</gene>
<evidence type="ECO:0000256" key="12">
    <source>
        <dbReference type="PIRSR" id="PIRSR621190-1"/>
    </source>
</evidence>
<dbReference type="Pfam" id="PF00413">
    <property type="entry name" value="Peptidase_M10"/>
    <property type="match status" value="1"/>
</dbReference>
<dbReference type="GO" id="GO:0005615">
    <property type="term" value="C:extracellular space"/>
    <property type="evidence" value="ECO:0007669"/>
    <property type="project" value="TreeGrafter"/>
</dbReference>
<dbReference type="GO" id="GO:0030574">
    <property type="term" value="P:collagen catabolic process"/>
    <property type="evidence" value="ECO:0007669"/>
    <property type="project" value="TreeGrafter"/>
</dbReference>
<dbReference type="GO" id="GO:0006508">
    <property type="term" value="P:proteolysis"/>
    <property type="evidence" value="ECO:0007669"/>
    <property type="project" value="UniProtKB-KW"/>
</dbReference>
<feature type="binding site" evidence="13">
    <location>
        <position position="282"/>
    </location>
    <ligand>
        <name>Ca(2+)</name>
        <dbReference type="ChEBI" id="CHEBI:29108"/>
        <label>4</label>
    </ligand>
</feature>
<dbReference type="InterPro" id="IPR018486">
    <property type="entry name" value="Hemopexin_CS"/>
</dbReference>
<protein>
    <submittedName>
        <fullName evidence="18">Matrix metallopeptidase 19</fullName>
    </submittedName>
</protein>
<evidence type="ECO:0000256" key="13">
    <source>
        <dbReference type="PIRSR" id="PIRSR621190-2"/>
    </source>
</evidence>
<dbReference type="Proteomes" id="UP000694404">
    <property type="component" value="Unplaced"/>
</dbReference>
<evidence type="ECO:0000256" key="9">
    <source>
        <dbReference type="ARBA" id="ARBA00023049"/>
    </source>
</evidence>
<feature type="region of interest" description="Disordered" evidence="16">
    <location>
        <begin position="505"/>
        <end position="537"/>
    </location>
</feature>
<dbReference type="InterPro" id="IPR001818">
    <property type="entry name" value="Pept_M10_metallopeptidase"/>
</dbReference>
<evidence type="ECO:0000256" key="8">
    <source>
        <dbReference type="ARBA" id="ARBA00022837"/>
    </source>
</evidence>
<organism evidence="18 19">
    <name type="scientific">Chelonoidis abingdonii</name>
    <name type="common">Abingdon island giant tortoise</name>
    <name type="synonym">Testudo abingdonii</name>
    <dbReference type="NCBI Taxonomy" id="106734"/>
    <lineage>
        <taxon>Eukaryota</taxon>
        <taxon>Metazoa</taxon>
        <taxon>Chordata</taxon>
        <taxon>Craniata</taxon>
        <taxon>Vertebrata</taxon>
        <taxon>Euteleostomi</taxon>
        <taxon>Archelosauria</taxon>
        <taxon>Testudinata</taxon>
        <taxon>Testudines</taxon>
        <taxon>Cryptodira</taxon>
        <taxon>Durocryptodira</taxon>
        <taxon>Testudinoidea</taxon>
        <taxon>Testudinidae</taxon>
        <taxon>Chelonoidis</taxon>
    </lineage>
</organism>
<feature type="binding site" evidence="13">
    <location>
        <position position="179"/>
    </location>
    <ligand>
        <name>Zn(2+)</name>
        <dbReference type="ChEBI" id="CHEBI:29105"/>
        <label>1</label>
    </ligand>
</feature>
<feature type="active site" evidence="12">
    <location>
        <position position="203"/>
    </location>
</feature>
<keyword evidence="19" id="KW-1185">Reference proteome</keyword>
<evidence type="ECO:0000313" key="19">
    <source>
        <dbReference type="Proteomes" id="UP000694404"/>
    </source>
</evidence>
<dbReference type="InterPro" id="IPR006026">
    <property type="entry name" value="Peptidase_Metallo"/>
</dbReference>
<dbReference type="PROSITE" id="PS00024">
    <property type="entry name" value="HEMOPEXIN"/>
    <property type="match status" value="1"/>
</dbReference>
<keyword evidence="6" id="KW-0378">Hydrolase</keyword>
<evidence type="ECO:0000256" key="6">
    <source>
        <dbReference type="ARBA" id="ARBA00022801"/>
    </source>
</evidence>
<dbReference type="GO" id="GO:0004222">
    <property type="term" value="F:metalloendopeptidase activity"/>
    <property type="evidence" value="ECO:0007669"/>
    <property type="project" value="InterPro"/>
</dbReference>
<comment type="similarity">
    <text evidence="1">Belongs to the peptidase M10A family.</text>
</comment>
<dbReference type="InterPro" id="IPR018487">
    <property type="entry name" value="Hemopexin-like_repeat"/>
</dbReference>
<evidence type="ECO:0000256" key="16">
    <source>
        <dbReference type="SAM" id="MobiDB-lite"/>
    </source>
</evidence>
<dbReference type="PRINTS" id="PR00138">
    <property type="entry name" value="MATRIXIN"/>
</dbReference>
<name>A0A8C0GMN2_CHEAB</name>
<reference evidence="18" key="1">
    <citation type="submission" date="2025-08" db="UniProtKB">
        <authorList>
            <consortium name="Ensembl"/>
        </authorList>
    </citation>
    <scope>IDENTIFICATION</scope>
</reference>
<accession>A0A8C0GMN2</accession>
<reference evidence="18" key="2">
    <citation type="submission" date="2025-09" db="UniProtKB">
        <authorList>
            <consortium name="Ensembl"/>
        </authorList>
    </citation>
    <scope>IDENTIFICATION</scope>
</reference>
<feature type="binding site" evidence="13">
    <location>
        <position position="169"/>
    </location>
    <ligand>
        <name>Zn(2+)</name>
        <dbReference type="ChEBI" id="CHEBI:29105"/>
        <label>1</label>
    </ligand>
</feature>
<feature type="repeat" description="Hemopexin" evidence="15">
    <location>
        <begin position="365"/>
        <end position="413"/>
    </location>
</feature>
<feature type="binding site" evidence="13">
    <location>
        <position position="202"/>
    </location>
    <ligand>
        <name>Zn(2+)</name>
        <dbReference type="ChEBI" id="CHEBI:29105"/>
        <label>2</label>
        <note>catalytic</note>
    </ligand>
</feature>
<feature type="binding site" evidence="13">
    <location>
        <position position="328"/>
    </location>
    <ligand>
        <name>Ca(2+)</name>
        <dbReference type="ChEBI" id="CHEBI:29108"/>
        <label>5</label>
    </ligand>
</feature>
<dbReference type="PANTHER" id="PTHR10201:SF166">
    <property type="entry name" value="MATRIX METALLOPROTEINASE-19"/>
    <property type="match status" value="1"/>
</dbReference>
<keyword evidence="3 13" id="KW-0479">Metal-binding</keyword>
<evidence type="ECO:0000256" key="2">
    <source>
        <dbReference type="ARBA" id="ARBA00022670"/>
    </source>
</evidence>
<feature type="binding site" evidence="13">
    <location>
        <position position="161"/>
    </location>
    <ligand>
        <name>Ca(2+)</name>
        <dbReference type="ChEBI" id="CHEBI:29108"/>
        <label>3</label>
    </ligand>
</feature>
<dbReference type="FunFam" id="3.40.390.10:FF:000109">
    <property type="entry name" value="Matrix metallopeptidase 19"/>
    <property type="match status" value="1"/>
</dbReference>
<dbReference type="SUPFAM" id="SSF55486">
    <property type="entry name" value="Metalloproteases ('zincins'), catalytic domain"/>
    <property type="match status" value="1"/>
</dbReference>
<sequence length="537" mass="59978">MLGRTQMSLAPPSLRHGELVSSRLRVGIPFPGASPPQLNLPSVPPASRSFQLASELPPTGLLDDATLEQMRQPRCGVEDPFNQKTHKYLLLGRWRRKNLTYRIYRYTPDMATSATRQAIQAAFRYWSDVAPLTFREVRHGPANIRISFHGAYSWTCSRPFDGPGKVLAHADVPEEGTVHFDEDELWTEGTYRGVNLRIIAAHEIGHALGLGHSRYPTALMAPVYSGYRPHFRLHFDDIDGIRALYGEGCQEMMPSGTLPGLSPTTPSLPPTKVPDPCTDGLDALMFGPYEQTYAFRGGYVWTVTDFGTGPLREIPALWKGLPGHLDAAVHSPRTARSYFFKGDKVWRYRGFELDPGYPKALTRVPAKIDAAFYWPGNKKIFLFKGTGYWQWDEVAWSDFGGYPRRISKLFTGVPSHLDAAMAWENGRVYFFKGGQYWRVNAQLRVERGYPLSTAEHWMHCKRSTRGISPAVSAPRSFLGAAPGAGPCTVPIPIASSLRPCWPTAPWKPPPPRSIQTHPPPAFSHLPQSPTPRVHLPS</sequence>
<dbReference type="InterPro" id="IPR033739">
    <property type="entry name" value="M10A_MMP"/>
</dbReference>
<keyword evidence="5" id="KW-0677">Repeat</keyword>
<keyword evidence="4" id="KW-0732">Signal</keyword>
<evidence type="ECO:0000256" key="10">
    <source>
        <dbReference type="ARBA" id="ARBA00023145"/>
    </source>
</evidence>
<keyword evidence="10" id="KW-0865">Zymogen</keyword>
<evidence type="ECO:0000256" key="1">
    <source>
        <dbReference type="ARBA" id="ARBA00010370"/>
    </source>
</evidence>
<dbReference type="Gene3D" id="2.110.10.10">
    <property type="entry name" value="Hemopexin-like domain"/>
    <property type="match status" value="2"/>
</dbReference>
<evidence type="ECO:0000256" key="7">
    <source>
        <dbReference type="ARBA" id="ARBA00022833"/>
    </source>
</evidence>
<feature type="binding site" evidence="13">
    <location>
        <position position="184"/>
    </location>
    <ligand>
        <name>Ca(2+)</name>
        <dbReference type="ChEBI" id="CHEBI:29108"/>
        <label>1</label>
    </ligand>
</feature>
<evidence type="ECO:0000256" key="3">
    <source>
        <dbReference type="ARBA" id="ARBA00022723"/>
    </source>
</evidence>
<feature type="binding site" evidence="13">
    <location>
        <position position="220"/>
    </location>
    <ligand>
        <name>Zn(2+)</name>
        <dbReference type="ChEBI" id="CHEBI:29105"/>
        <label>2</label>
        <note>catalytic</note>
    </ligand>
</feature>
<feature type="binding site" evidence="13">
    <location>
        <position position="181"/>
    </location>
    <ligand>
        <name>Ca(2+)</name>
        <dbReference type="ChEBI" id="CHEBI:29108"/>
        <label>3</label>
    </ligand>
</feature>
<feature type="compositionally biased region" description="Pro residues" evidence="16">
    <location>
        <begin position="505"/>
        <end position="521"/>
    </location>
</feature>
<feature type="modified residue" description="Phosphotyrosine; by PKDCC" evidence="14">
    <location>
        <position position="357"/>
    </location>
</feature>
<dbReference type="PANTHER" id="PTHR10201">
    <property type="entry name" value="MATRIX METALLOPROTEINASE"/>
    <property type="match status" value="1"/>
</dbReference>
<feature type="binding site" evidence="13">
    <location>
        <position position="371"/>
    </location>
    <ligand>
        <name>Ca(2+)</name>
        <dbReference type="ChEBI" id="CHEBI:29108"/>
        <label>5</label>
    </ligand>
</feature>
<feature type="binding site" evidence="13">
    <location>
        <position position="162"/>
    </location>
    <ligand>
        <name>Ca(2+)</name>
        <dbReference type="ChEBI" id="CHEBI:29108"/>
        <label>3</label>
    </ligand>
</feature>
<keyword evidence="8 13" id="KW-0106">Calcium</keyword>
<keyword evidence="9" id="KW-0482">Metalloprotease</keyword>
<dbReference type="InterPro" id="IPR000585">
    <property type="entry name" value="Hemopexin-like_dom"/>
</dbReference>
<feature type="binding site" description="in inhibited form" evidence="13">
    <location>
        <position position="75"/>
    </location>
    <ligand>
        <name>Zn(2+)</name>
        <dbReference type="ChEBI" id="CHEBI:29105"/>
        <label>2</label>
        <note>catalytic</note>
    </ligand>
</feature>
<dbReference type="FunFam" id="2.110.10.10:FF:000008">
    <property type="entry name" value="Matrix metallopeptidase 19"/>
    <property type="match status" value="1"/>
</dbReference>
<dbReference type="Pfam" id="PF00045">
    <property type="entry name" value="Hemopexin"/>
    <property type="match status" value="3"/>
</dbReference>
<dbReference type="InterPro" id="IPR036365">
    <property type="entry name" value="PGBD-like_sf"/>
</dbReference>
<dbReference type="InterPro" id="IPR021190">
    <property type="entry name" value="Pept_M10A"/>
</dbReference>
<dbReference type="InterPro" id="IPR024079">
    <property type="entry name" value="MetalloPept_cat_dom_sf"/>
</dbReference>
<dbReference type="CDD" id="cd00094">
    <property type="entry name" value="HX"/>
    <property type="match status" value="1"/>
</dbReference>
<dbReference type="SUPFAM" id="SSF50923">
    <property type="entry name" value="Hemopexin-like domain"/>
    <property type="match status" value="1"/>
</dbReference>
<feature type="binding site" evidence="13">
    <location>
        <position position="206"/>
    </location>
    <ligand>
        <name>Zn(2+)</name>
        <dbReference type="ChEBI" id="CHEBI:29105"/>
        <label>2</label>
        <note>catalytic</note>
    </ligand>
</feature>
<dbReference type="SMART" id="SM00235">
    <property type="entry name" value="ZnMc"/>
    <property type="match status" value="1"/>
</dbReference>
<dbReference type="Gene3D" id="3.40.390.10">
    <property type="entry name" value="Collagenase (Catalytic Domain)"/>
    <property type="match status" value="1"/>
</dbReference>
<evidence type="ECO:0000256" key="14">
    <source>
        <dbReference type="PIRSR" id="PIRSR621190-4"/>
    </source>
</evidence>
<feature type="binding site" evidence="13">
    <location>
        <position position="418"/>
    </location>
    <ligand>
        <name>Ca(2+)</name>
        <dbReference type="ChEBI" id="CHEBI:29108"/>
        <label>4</label>
    </ligand>
</feature>
<feature type="domain" description="Peptidase metallopeptidase" evidence="17">
    <location>
        <begin position="90"/>
        <end position="247"/>
    </location>
</feature>
<keyword evidence="11" id="KW-1015">Disulfide bond</keyword>
<feature type="binding site" evidence="13">
    <location>
        <position position="109"/>
    </location>
    <ligand>
        <name>Ca(2+)</name>
        <dbReference type="ChEBI" id="CHEBI:29108"/>
        <label>1</label>
    </ligand>
</feature>
<evidence type="ECO:0000259" key="17">
    <source>
        <dbReference type="SMART" id="SM00235"/>
    </source>
</evidence>
<keyword evidence="7 13" id="KW-0862">Zinc</keyword>
<feature type="repeat" description="Hemopexin" evidence="15">
    <location>
        <begin position="322"/>
        <end position="360"/>
    </location>
</feature>
<feature type="repeat" description="Hemopexin" evidence="15">
    <location>
        <begin position="414"/>
        <end position="460"/>
    </location>
</feature>
<dbReference type="GO" id="GO:0008270">
    <property type="term" value="F:zinc ion binding"/>
    <property type="evidence" value="ECO:0007669"/>
    <property type="project" value="InterPro"/>
</dbReference>
<keyword evidence="2" id="KW-0645">Protease</keyword>
<dbReference type="GO" id="GO:0031012">
    <property type="term" value="C:extracellular matrix"/>
    <property type="evidence" value="ECO:0007669"/>
    <property type="project" value="InterPro"/>
</dbReference>
<feature type="binding site" evidence="13">
    <location>
        <position position="184"/>
    </location>
    <ligand>
        <name>Ca(2+)</name>
        <dbReference type="ChEBI" id="CHEBI:29108"/>
        <label>3</label>
    </ligand>
</feature>